<protein>
    <recommendedName>
        <fullName evidence="3">HEAT repeat domain-containing protein</fullName>
    </recommendedName>
</protein>
<evidence type="ECO:0000313" key="2">
    <source>
        <dbReference type="Proteomes" id="UP000580839"/>
    </source>
</evidence>
<dbReference type="SUPFAM" id="SSF48371">
    <property type="entry name" value="ARM repeat"/>
    <property type="match status" value="1"/>
</dbReference>
<gene>
    <name evidence="1" type="ORF">HOP12_14110</name>
</gene>
<dbReference type="Gene3D" id="1.25.40.290">
    <property type="entry name" value="ARM repeat domains"/>
    <property type="match status" value="1"/>
</dbReference>
<comment type="caution">
    <text evidence="1">The sequence shown here is derived from an EMBL/GenBank/DDBJ whole genome shotgun (WGS) entry which is preliminary data.</text>
</comment>
<dbReference type="Proteomes" id="UP000580839">
    <property type="component" value="Unassembled WGS sequence"/>
</dbReference>
<accession>A0A849SRL0</accession>
<name>A0A849SRL0_UNCEI</name>
<organism evidence="1 2">
    <name type="scientific">Eiseniibacteriota bacterium</name>
    <dbReference type="NCBI Taxonomy" id="2212470"/>
    <lineage>
        <taxon>Bacteria</taxon>
        <taxon>Candidatus Eiseniibacteriota</taxon>
    </lineage>
</organism>
<evidence type="ECO:0000313" key="1">
    <source>
        <dbReference type="EMBL" id="NOT35274.1"/>
    </source>
</evidence>
<sequence length="167" mass="18612">MRVEDIKPLLARGRIDPAAALPELRKLAESDQWQTREVAATGLVEIGKRHPAEVLREARRWAEARDLNVRRAASEGLRGIVKLDPGAVRPVLDILRADPELYVKKSVANVLRNASAKHPDFVLDLCRQWARSRNPHTRWIVKDGLRKLKGLRPGETAAILDSLAGSA</sequence>
<dbReference type="InterPro" id="IPR016024">
    <property type="entry name" value="ARM-type_fold"/>
</dbReference>
<evidence type="ECO:0008006" key="3">
    <source>
        <dbReference type="Google" id="ProtNLM"/>
    </source>
</evidence>
<proteinExistence type="predicted"/>
<dbReference type="EMBL" id="JABFRW010000184">
    <property type="protein sequence ID" value="NOT35274.1"/>
    <property type="molecule type" value="Genomic_DNA"/>
</dbReference>
<reference evidence="1 2" key="1">
    <citation type="submission" date="2020-04" db="EMBL/GenBank/DDBJ databases">
        <title>Metagenomic profiling of ammonia- and methane-oxidizing microorganisms in a Dutch drinking water treatment plant.</title>
        <authorList>
            <person name="Poghosyan L."/>
            <person name="Leucker S."/>
        </authorList>
    </citation>
    <scope>NUCLEOTIDE SEQUENCE [LARGE SCALE GENOMIC DNA]</scope>
    <source>
        <strain evidence="1">S-RSF-IL-03</strain>
    </source>
</reference>
<dbReference type="AlphaFoldDB" id="A0A849SRL0"/>
<dbReference type="Pfam" id="PF08713">
    <property type="entry name" value="DNA_alkylation"/>
    <property type="match status" value="1"/>
</dbReference>
<dbReference type="InterPro" id="IPR014825">
    <property type="entry name" value="DNA_alkylation"/>
</dbReference>